<evidence type="ECO:0000313" key="3">
    <source>
        <dbReference type="Proteomes" id="UP000030645"/>
    </source>
</evidence>
<gene>
    <name evidence="2" type="ORF">L484_006605</name>
</gene>
<reference evidence="3" key="1">
    <citation type="submission" date="2013-01" db="EMBL/GenBank/DDBJ databases">
        <title>Draft Genome Sequence of a Mulberry Tree, Morus notabilis C.K. Schneid.</title>
        <authorList>
            <person name="He N."/>
            <person name="Zhao S."/>
        </authorList>
    </citation>
    <scope>NUCLEOTIDE SEQUENCE</scope>
</reference>
<organism evidence="2 3">
    <name type="scientific">Morus notabilis</name>
    <dbReference type="NCBI Taxonomy" id="981085"/>
    <lineage>
        <taxon>Eukaryota</taxon>
        <taxon>Viridiplantae</taxon>
        <taxon>Streptophyta</taxon>
        <taxon>Embryophyta</taxon>
        <taxon>Tracheophyta</taxon>
        <taxon>Spermatophyta</taxon>
        <taxon>Magnoliopsida</taxon>
        <taxon>eudicotyledons</taxon>
        <taxon>Gunneridae</taxon>
        <taxon>Pentapetalae</taxon>
        <taxon>rosids</taxon>
        <taxon>fabids</taxon>
        <taxon>Rosales</taxon>
        <taxon>Moraceae</taxon>
        <taxon>Moreae</taxon>
        <taxon>Morus</taxon>
    </lineage>
</organism>
<dbReference type="EMBL" id="KE345709">
    <property type="protein sequence ID" value="EXC12061.1"/>
    <property type="molecule type" value="Genomic_DNA"/>
</dbReference>
<proteinExistence type="predicted"/>
<keyword evidence="3" id="KW-1185">Reference proteome</keyword>
<sequence>MARHISKVAPTFHLWAFIAPDSDPGERIQGWDPPLVGPTKRALWILGFCEADCALRGMIRALGSEPRFMEGPDEHHVEAGDESGPSKQDKSV</sequence>
<dbReference type="Proteomes" id="UP000030645">
    <property type="component" value="Unassembled WGS sequence"/>
</dbReference>
<accession>W9S3A0</accession>
<evidence type="ECO:0000256" key="1">
    <source>
        <dbReference type="SAM" id="MobiDB-lite"/>
    </source>
</evidence>
<protein>
    <submittedName>
        <fullName evidence="2">Uncharacterized protein</fullName>
    </submittedName>
</protein>
<name>W9S3A0_9ROSA</name>
<dbReference type="AlphaFoldDB" id="W9S3A0"/>
<feature type="region of interest" description="Disordered" evidence="1">
    <location>
        <begin position="66"/>
        <end position="92"/>
    </location>
</feature>
<evidence type="ECO:0000313" key="2">
    <source>
        <dbReference type="EMBL" id="EXC12061.1"/>
    </source>
</evidence>
<feature type="compositionally biased region" description="Basic and acidic residues" evidence="1">
    <location>
        <begin position="67"/>
        <end position="79"/>
    </location>
</feature>